<proteinExistence type="predicted"/>
<dbReference type="SUPFAM" id="SSF116726">
    <property type="entry name" value="TrkA C-terminal domain-like"/>
    <property type="match status" value="1"/>
</dbReference>
<dbReference type="Gene3D" id="3.40.50.720">
    <property type="entry name" value="NAD(P)-binding Rossmann-like Domain"/>
    <property type="match status" value="1"/>
</dbReference>
<dbReference type="InterPro" id="IPR003148">
    <property type="entry name" value="RCK_N"/>
</dbReference>
<dbReference type="InterPro" id="IPR036721">
    <property type="entry name" value="RCK_C_sf"/>
</dbReference>
<dbReference type="GO" id="GO:0006813">
    <property type="term" value="P:potassium ion transport"/>
    <property type="evidence" value="ECO:0007669"/>
    <property type="project" value="InterPro"/>
</dbReference>
<name>A0A2T0X1V6_9RHOB</name>
<comment type="caution">
    <text evidence="2">The sequence shown here is derived from an EMBL/GenBank/DDBJ whole genome shotgun (WGS) entry which is preliminary data.</text>
</comment>
<dbReference type="SUPFAM" id="SSF51735">
    <property type="entry name" value="NAD(P)-binding Rossmann-fold domains"/>
    <property type="match status" value="1"/>
</dbReference>
<gene>
    <name evidence="2" type="ORF">BCF33_1783</name>
</gene>
<dbReference type="PANTHER" id="PTHR43833:SF7">
    <property type="entry name" value="KTR SYSTEM POTASSIUM UPTAKE PROTEIN C"/>
    <property type="match status" value="1"/>
</dbReference>
<reference evidence="2 3" key="1">
    <citation type="submission" date="2018-03" db="EMBL/GenBank/DDBJ databases">
        <title>Genomic Encyclopedia of Archaeal and Bacterial Type Strains, Phase II (KMG-II): from individual species to whole genera.</title>
        <authorList>
            <person name="Goeker M."/>
        </authorList>
    </citation>
    <scope>NUCLEOTIDE SEQUENCE [LARGE SCALE GENOMIC DNA]</scope>
    <source>
        <strain evidence="2 3">DSM 29318</strain>
    </source>
</reference>
<evidence type="ECO:0000313" key="2">
    <source>
        <dbReference type="EMBL" id="PRY92920.1"/>
    </source>
</evidence>
<dbReference type="Pfam" id="PF02254">
    <property type="entry name" value="TrkA_N"/>
    <property type="match status" value="1"/>
</dbReference>
<keyword evidence="3" id="KW-1185">Reference proteome</keyword>
<accession>A0A2T0X1V6</accession>
<dbReference type="PANTHER" id="PTHR43833">
    <property type="entry name" value="POTASSIUM CHANNEL PROTEIN 2-RELATED-RELATED"/>
    <property type="match status" value="1"/>
</dbReference>
<dbReference type="EMBL" id="PVTT01000002">
    <property type="protein sequence ID" value="PRY92920.1"/>
    <property type="molecule type" value="Genomic_DNA"/>
</dbReference>
<dbReference type="Gene3D" id="3.30.70.1450">
    <property type="entry name" value="Regulator of K+ conductance, C-terminal domain"/>
    <property type="match status" value="1"/>
</dbReference>
<feature type="domain" description="RCK N-terminal" evidence="1">
    <location>
        <begin position="3"/>
        <end position="119"/>
    </location>
</feature>
<dbReference type="PROSITE" id="PS51201">
    <property type="entry name" value="RCK_N"/>
    <property type="match status" value="1"/>
</dbReference>
<dbReference type="OrthoDB" id="9781411at2"/>
<dbReference type="InterPro" id="IPR036291">
    <property type="entry name" value="NAD(P)-bd_dom_sf"/>
</dbReference>
<sequence>MARRSFTVIGLGAFGRTVALELRRFGNHVTGIDAKEGPVNDLADALSQAVIADARSDDALREAGVADADVAVIGMASDLESSVMAAINCRLLGVPTVWAKATSRTHHRILSKLGVDRIIHPEEEVGRHLAQVLHNPLVRDYLSLGNGYTVVNFTVPDALRGRGVGALHLERRQLRCLGVMRGTEYVGSDVEPCTLEADDRLLLLGRRQDLRDFAAAL</sequence>
<dbReference type="RefSeq" id="WP_106160570.1">
    <property type="nucleotide sequence ID" value="NZ_PVTT01000002.1"/>
</dbReference>
<protein>
    <submittedName>
        <fullName evidence="2">Trk system potassium uptake protein TrkA</fullName>
    </submittedName>
</protein>
<evidence type="ECO:0000259" key="1">
    <source>
        <dbReference type="PROSITE" id="PS51201"/>
    </source>
</evidence>
<organism evidence="2 3">
    <name type="scientific">Hasllibacter halocynthiae</name>
    <dbReference type="NCBI Taxonomy" id="595589"/>
    <lineage>
        <taxon>Bacteria</taxon>
        <taxon>Pseudomonadati</taxon>
        <taxon>Pseudomonadota</taxon>
        <taxon>Alphaproteobacteria</taxon>
        <taxon>Rhodobacterales</taxon>
        <taxon>Roseobacteraceae</taxon>
        <taxon>Hasllibacter</taxon>
    </lineage>
</organism>
<dbReference type="AlphaFoldDB" id="A0A2T0X1V6"/>
<dbReference type="Proteomes" id="UP000238801">
    <property type="component" value="Unassembled WGS sequence"/>
</dbReference>
<evidence type="ECO:0000313" key="3">
    <source>
        <dbReference type="Proteomes" id="UP000238801"/>
    </source>
</evidence>
<dbReference type="InterPro" id="IPR050721">
    <property type="entry name" value="Trk_Ktr_HKT_K-transport"/>
</dbReference>